<protein>
    <submittedName>
        <fullName evidence="3">Morphogenetic protein associated with SpoVID</fullName>
    </submittedName>
</protein>
<dbReference type="PROSITE" id="PS51782">
    <property type="entry name" value="LYSM"/>
    <property type="match status" value="1"/>
</dbReference>
<dbReference type="SMART" id="SM00257">
    <property type="entry name" value="LysM"/>
    <property type="match status" value="1"/>
</dbReference>
<name>A0A1G9XQE2_9BACI</name>
<keyword evidence="4" id="KW-1185">Reference proteome</keyword>
<evidence type="ECO:0000313" key="4">
    <source>
        <dbReference type="Proteomes" id="UP000182347"/>
    </source>
</evidence>
<gene>
    <name evidence="3" type="ORF">SAMN05216244_3923</name>
</gene>
<dbReference type="Gene3D" id="3.10.350.10">
    <property type="entry name" value="LysM domain"/>
    <property type="match status" value="1"/>
</dbReference>
<feature type="compositionally biased region" description="Low complexity" evidence="1">
    <location>
        <begin position="129"/>
        <end position="138"/>
    </location>
</feature>
<feature type="domain" description="LysM" evidence="2">
    <location>
        <begin position="66"/>
        <end position="111"/>
    </location>
</feature>
<dbReference type="EMBL" id="FNHF01000007">
    <property type="protein sequence ID" value="SDM98997.1"/>
    <property type="molecule type" value="Genomic_DNA"/>
</dbReference>
<accession>A0A1G9XQE2</accession>
<dbReference type="CDD" id="cd00118">
    <property type="entry name" value="LysM"/>
    <property type="match status" value="1"/>
</dbReference>
<dbReference type="Proteomes" id="UP000182347">
    <property type="component" value="Unassembled WGS sequence"/>
</dbReference>
<evidence type="ECO:0000256" key="1">
    <source>
        <dbReference type="SAM" id="MobiDB-lite"/>
    </source>
</evidence>
<dbReference type="PANTHER" id="PTHR33734:SF34">
    <property type="entry name" value="SPOIVD-ASSOCIATED FACTOR A"/>
    <property type="match status" value="1"/>
</dbReference>
<proteinExistence type="predicted"/>
<feature type="compositionally biased region" description="Basic and acidic residues" evidence="1">
    <location>
        <begin position="143"/>
        <end position="158"/>
    </location>
</feature>
<feature type="region of interest" description="Disordered" evidence="1">
    <location>
        <begin position="116"/>
        <end position="192"/>
    </location>
</feature>
<dbReference type="InterPro" id="IPR036779">
    <property type="entry name" value="LysM_dom_sf"/>
</dbReference>
<dbReference type="AlphaFoldDB" id="A0A1G9XQE2"/>
<evidence type="ECO:0000313" key="3">
    <source>
        <dbReference type="EMBL" id="SDM98997.1"/>
    </source>
</evidence>
<feature type="region of interest" description="Disordered" evidence="1">
    <location>
        <begin position="402"/>
        <end position="432"/>
    </location>
</feature>
<dbReference type="PANTHER" id="PTHR33734">
    <property type="entry name" value="LYSM DOMAIN-CONTAINING GPI-ANCHORED PROTEIN 2"/>
    <property type="match status" value="1"/>
</dbReference>
<dbReference type="InterPro" id="IPR014248">
    <property type="entry name" value="Spore_coat_assembly_SafA"/>
</dbReference>
<dbReference type="GO" id="GO:0008932">
    <property type="term" value="F:lytic endotransglycosylase activity"/>
    <property type="evidence" value="ECO:0007669"/>
    <property type="project" value="TreeGrafter"/>
</dbReference>
<dbReference type="STRING" id="482461.SAMN05216244_3923"/>
<evidence type="ECO:0000259" key="2">
    <source>
        <dbReference type="PROSITE" id="PS51782"/>
    </source>
</evidence>
<dbReference type="Pfam" id="PF01476">
    <property type="entry name" value="LysM"/>
    <property type="match status" value="1"/>
</dbReference>
<sequence length="432" mass="49149">MKSLAAGKDKESHPCRQLVFFGYIFHDHGIFHQPFWGIRICCMELFCNSGSLVSAIIIQKGVSVLRIHVVQKGETLWEIAKKYGVDFEELKQVNTHLSNPDMIMPGMKIKIPGNSVQVKQEGSLDKEMQQYPPQTAQQKQKKKQQESQQKPKEKEKPETQPQAGKQPAKHPWKDTSPKAFPVIKEDDHKKPASKMMDVPKVPMMEQHMEKFPINMTVPKMPSYESPKKHEDKKWKQEKPAYEIPAQTLPAQQPMPMHYYQPMPYCIPMQPMTMPVHHYPMGETVPCGSQFGAENMTANQSFSYPTVQGVSQGMEDLMESSSSMEMTQMPQNVAGMYSDDCGCGGSQTLGQYADPNQSMAGYPGQQWPGYGYPGFMSPQGMQPFGGQMMPQQMYPAYNQPSYQQFQPQQPYTGMTNFNPPYPPYSREEEEESE</sequence>
<reference evidence="4" key="1">
    <citation type="submission" date="2016-10" db="EMBL/GenBank/DDBJ databases">
        <authorList>
            <person name="Varghese N."/>
            <person name="Submissions S."/>
        </authorList>
    </citation>
    <scope>NUCLEOTIDE SEQUENCE [LARGE SCALE GENOMIC DNA]</scope>
    <source>
        <strain evidence="4">CGMCC 1.6199</strain>
    </source>
</reference>
<dbReference type="InterPro" id="IPR018392">
    <property type="entry name" value="LysM"/>
</dbReference>
<organism evidence="3 4">
    <name type="scientific">Sediminibacillus halophilus</name>
    <dbReference type="NCBI Taxonomy" id="482461"/>
    <lineage>
        <taxon>Bacteria</taxon>
        <taxon>Bacillati</taxon>
        <taxon>Bacillota</taxon>
        <taxon>Bacilli</taxon>
        <taxon>Bacillales</taxon>
        <taxon>Bacillaceae</taxon>
        <taxon>Sediminibacillus</taxon>
    </lineage>
</organism>
<dbReference type="SUPFAM" id="SSF54106">
    <property type="entry name" value="LysM domain"/>
    <property type="match status" value="1"/>
</dbReference>
<dbReference type="NCBIfam" id="TIGR02899">
    <property type="entry name" value="spore_safA"/>
    <property type="match status" value="1"/>
</dbReference>